<accession>A0A0C3PA54</accession>
<sequence>MTRRDGRTQHAQLPPLSVIRPCAAQMQFANEGSKLSKYARLGRCRIQEGCQISSSERE</sequence>
<protein>
    <submittedName>
        <fullName evidence="1">Uncharacterized protein</fullName>
    </submittedName>
</protein>
<reference evidence="2" key="2">
    <citation type="submission" date="2015-01" db="EMBL/GenBank/DDBJ databases">
        <title>Evolutionary Origins and Diversification of the Mycorrhizal Mutualists.</title>
        <authorList>
            <consortium name="DOE Joint Genome Institute"/>
            <consortium name="Mycorrhizal Genomics Consortium"/>
            <person name="Kohler A."/>
            <person name="Kuo A."/>
            <person name="Nagy L.G."/>
            <person name="Floudas D."/>
            <person name="Copeland A."/>
            <person name="Barry K.W."/>
            <person name="Cichocki N."/>
            <person name="Veneault-Fourrey C."/>
            <person name="LaButti K."/>
            <person name="Lindquist E.A."/>
            <person name="Lipzen A."/>
            <person name="Lundell T."/>
            <person name="Morin E."/>
            <person name="Murat C."/>
            <person name="Riley R."/>
            <person name="Ohm R."/>
            <person name="Sun H."/>
            <person name="Tunlid A."/>
            <person name="Henrissat B."/>
            <person name="Grigoriev I.V."/>
            <person name="Hibbett D.S."/>
            <person name="Martin F."/>
        </authorList>
    </citation>
    <scope>NUCLEOTIDE SEQUENCE [LARGE SCALE GENOMIC DNA]</scope>
    <source>
        <strain evidence="2">Marx 270</strain>
    </source>
</reference>
<reference evidence="1 2" key="1">
    <citation type="submission" date="2014-04" db="EMBL/GenBank/DDBJ databases">
        <authorList>
            <consortium name="DOE Joint Genome Institute"/>
            <person name="Kuo A."/>
            <person name="Kohler A."/>
            <person name="Costa M.D."/>
            <person name="Nagy L.G."/>
            <person name="Floudas D."/>
            <person name="Copeland A."/>
            <person name="Barry K.W."/>
            <person name="Cichocki N."/>
            <person name="Veneault-Fourrey C."/>
            <person name="LaButti K."/>
            <person name="Lindquist E.A."/>
            <person name="Lipzen A."/>
            <person name="Lundell T."/>
            <person name="Morin E."/>
            <person name="Murat C."/>
            <person name="Sun H."/>
            <person name="Tunlid A."/>
            <person name="Henrissat B."/>
            <person name="Grigoriev I.V."/>
            <person name="Hibbett D.S."/>
            <person name="Martin F."/>
            <person name="Nordberg H.P."/>
            <person name="Cantor M.N."/>
            <person name="Hua S.X."/>
        </authorList>
    </citation>
    <scope>NUCLEOTIDE SEQUENCE [LARGE SCALE GENOMIC DNA]</scope>
    <source>
        <strain evidence="1 2">Marx 270</strain>
    </source>
</reference>
<evidence type="ECO:0000313" key="2">
    <source>
        <dbReference type="Proteomes" id="UP000054217"/>
    </source>
</evidence>
<dbReference type="EMBL" id="KN831952">
    <property type="protein sequence ID" value="KIO10470.1"/>
    <property type="molecule type" value="Genomic_DNA"/>
</dbReference>
<dbReference type="HOGENOM" id="CLU_2980109_0_0_1"/>
<organism evidence="1 2">
    <name type="scientific">Pisolithus tinctorius Marx 270</name>
    <dbReference type="NCBI Taxonomy" id="870435"/>
    <lineage>
        <taxon>Eukaryota</taxon>
        <taxon>Fungi</taxon>
        <taxon>Dikarya</taxon>
        <taxon>Basidiomycota</taxon>
        <taxon>Agaricomycotina</taxon>
        <taxon>Agaricomycetes</taxon>
        <taxon>Agaricomycetidae</taxon>
        <taxon>Boletales</taxon>
        <taxon>Sclerodermatineae</taxon>
        <taxon>Pisolithaceae</taxon>
        <taxon>Pisolithus</taxon>
    </lineage>
</organism>
<evidence type="ECO:0000313" key="1">
    <source>
        <dbReference type="EMBL" id="KIO10470.1"/>
    </source>
</evidence>
<name>A0A0C3PA54_PISTI</name>
<keyword evidence="2" id="KW-1185">Reference proteome</keyword>
<dbReference type="AlphaFoldDB" id="A0A0C3PA54"/>
<gene>
    <name evidence="1" type="ORF">M404DRAFT_995662</name>
</gene>
<dbReference type="InParanoid" id="A0A0C3PA54"/>
<proteinExistence type="predicted"/>
<dbReference type="Proteomes" id="UP000054217">
    <property type="component" value="Unassembled WGS sequence"/>
</dbReference>